<dbReference type="RefSeq" id="XP_074225042.1">
    <property type="nucleotide sequence ID" value="XM_074368941.1"/>
</dbReference>
<sequence length="465" mass="51493">MAALVTPAQVLVTFKDVAVTFTQEEWGQLDLDQRTLYREVMLETCGLLVSLGHPVPKAELMHLLEPGPKVWTVTRGLSWSTCPGRNRELAGTVDSGQPLERTGTQASHLLEGTLCRVWLFSHIKGSCASAGDRAEPQTREPSTSQLVLSEGALLRGSLTLGSSRCSRSGQARDPGGILEVERDQLRPQTAPHKETHLRKMSLGNEGLGTGASLRSGALEGRVSLGAVLHQPDPPGPPKGPMVPHVYKCKQCGKGFRRKWYLARHQRVHTGMKPYECSACGKAFSQSSTLVRHHLTHSGEKPFRCGDCGKAFKRRSYLTQHRPVHTGEKPYECGQCRKAFTHRSTFLRHRRTHTGEKPFACRDCGKAFSHRAHLLQHCLTHSGEKPFACGDCGKAFRCGSELAQHRRLHTGERPFRCGQCGKAFHRSTYLLQHAVVHAAATPFACGQCGKAFKRRSHLLQHRRVHT</sequence>
<gene>
    <name evidence="2" type="primary">ZNF550</name>
</gene>
<evidence type="ECO:0000313" key="1">
    <source>
        <dbReference type="Proteomes" id="UP001732780"/>
    </source>
</evidence>
<reference evidence="2" key="1">
    <citation type="submission" date="2025-08" db="UniProtKB">
        <authorList>
            <consortium name="RefSeq"/>
        </authorList>
    </citation>
    <scope>IDENTIFICATION</scope>
    <source>
        <tissue evidence="2">Blood</tissue>
    </source>
</reference>
<dbReference type="Proteomes" id="UP001732780">
    <property type="component" value="Chromosome 9"/>
</dbReference>
<name>A0AC58QRX8_CAMBA</name>
<protein>
    <submittedName>
        <fullName evidence="2">Zinc finger protein 550 isoform X1</fullName>
    </submittedName>
</protein>
<evidence type="ECO:0000313" key="2">
    <source>
        <dbReference type="RefSeq" id="XP_074225042.1"/>
    </source>
</evidence>
<organism evidence="1 2">
    <name type="scientific">Camelus bactrianus</name>
    <name type="common">Bactrian camel</name>
    <dbReference type="NCBI Taxonomy" id="9837"/>
    <lineage>
        <taxon>Eukaryota</taxon>
        <taxon>Metazoa</taxon>
        <taxon>Chordata</taxon>
        <taxon>Craniata</taxon>
        <taxon>Vertebrata</taxon>
        <taxon>Euteleostomi</taxon>
        <taxon>Mammalia</taxon>
        <taxon>Eutheria</taxon>
        <taxon>Laurasiatheria</taxon>
        <taxon>Artiodactyla</taxon>
        <taxon>Tylopoda</taxon>
        <taxon>Camelidae</taxon>
        <taxon>Camelus</taxon>
    </lineage>
</organism>
<accession>A0AC58QRX8</accession>
<proteinExistence type="predicted"/>
<keyword evidence="1" id="KW-1185">Reference proteome</keyword>